<organism evidence="2 3">
    <name type="scientific">Siccirubricoccus soli</name>
    <dbReference type="NCBI Taxonomy" id="2899147"/>
    <lineage>
        <taxon>Bacteria</taxon>
        <taxon>Pseudomonadati</taxon>
        <taxon>Pseudomonadota</taxon>
        <taxon>Alphaproteobacteria</taxon>
        <taxon>Acetobacterales</taxon>
        <taxon>Roseomonadaceae</taxon>
        <taxon>Siccirubricoccus</taxon>
    </lineage>
</organism>
<dbReference type="InterPro" id="IPR003673">
    <property type="entry name" value="CoA-Trfase_fam_III"/>
</dbReference>
<dbReference type="EMBL" id="JAFIRR010000056">
    <property type="protein sequence ID" value="MCO6416351.1"/>
    <property type="molecule type" value="Genomic_DNA"/>
</dbReference>
<evidence type="ECO:0000313" key="2">
    <source>
        <dbReference type="EMBL" id="MCO6416351.1"/>
    </source>
</evidence>
<evidence type="ECO:0000256" key="1">
    <source>
        <dbReference type="ARBA" id="ARBA00022679"/>
    </source>
</evidence>
<protein>
    <submittedName>
        <fullName evidence="2">CoA transferase</fullName>
    </submittedName>
</protein>
<reference evidence="2 3" key="1">
    <citation type="submission" date="2021-12" db="EMBL/GenBank/DDBJ databases">
        <title>Siccirubricoccus leaddurans sp. nov., a high concentration Zn2+ tolerance bacterium.</title>
        <authorList>
            <person name="Cao Y."/>
        </authorList>
    </citation>
    <scope>NUCLEOTIDE SEQUENCE [LARGE SCALE GENOMIC DNA]</scope>
    <source>
        <strain evidence="2 3">KC 17139</strain>
    </source>
</reference>
<dbReference type="PANTHER" id="PTHR48228:SF6">
    <property type="entry name" value="L-CARNITINE COA-TRANSFERASE"/>
    <property type="match status" value="1"/>
</dbReference>
<gene>
    <name evidence="2" type="ORF">JYK14_09245</name>
</gene>
<evidence type="ECO:0000313" key="3">
    <source>
        <dbReference type="Proteomes" id="UP001523392"/>
    </source>
</evidence>
<sequence>MTEHPTPRRRAFDPAATGALHGLRVVDLSRLVAGNILTKVLADHGAEVVKVEPPEGDTLRAWRIQGISTTWKTLSRNKLSVCLALRDPQAIAVVKRMAEEAAIFVESFRPGVLEAMGLGPEVLLARNPRLVIVRISGWGQDGPYQHKPGFGTLVEGYSGFAAVNGFADREPVLPPMYMADGYAGLYGAATAMIALRHAEATGQGQVIDQTLFDPIHVMMEPQHANWKINRKLKPRTGSRSTNAVPRNAYRTRDGGWVCLSASTQGMTEKLLRSIGREELITDPRFRTNADRVQHGEELDGIIADHIRGLTLAETLAKFDAAGVTIGPIMDAEMLEHDRYVVEREAVIEVPDTEMPGGWLPMHGAVPRLSATPGILARPAPQLGEHNEAVLGPLLGAEELARLRQAGVVQGG</sequence>
<dbReference type="Pfam" id="PF02515">
    <property type="entry name" value="CoA_transf_3"/>
    <property type="match status" value="1"/>
</dbReference>
<dbReference type="RefSeq" id="WP_252952959.1">
    <property type="nucleotide sequence ID" value="NZ_JAFIRR010000056.1"/>
</dbReference>
<dbReference type="Gene3D" id="3.40.50.10540">
    <property type="entry name" value="Crotonobetainyl-coa:carnitine coa-transferase, domain 1"/>
    <property type="match status" value="1"/>
</dbReference>
<dbReference type="Gene3D" id="3.30.1540.10">
    <property type="entry name" value="formyl-coa transferase, domain 3"/>
    <property type="match status" value="1"/>
</dbReference>
<accession>A0ABT1D354</accession>
<dbReference type="InterPro" id="IPR023606">
    <property type="entry name" value="CoA-Trfase_III_dom_1_sf"/>
</dbReference>
<dbReference type="GO" id="GO:0016740">
    <property type="term" value="F:transferase activity"/>
    <property type="evidence" value="ECO:0007669"/>
    <property type="project" value="UniProtKB-KW"/>
</dbReference>
<dbReference type="PANTHER" id="PTHR48228">
    <property type="entry name" value="SUCCINYL-COA--D-CITRAMALATE COA-TRANSFERASE"/>
    <property type="match status" value="1"/>
</dbReference>
<comment type="caution">
    <text evidence="2">The sequence shown here is derived from an EMBL/GenBank/DDBJ whole genome shotgun (WGS) entry which is preliminary data.</text>
</comment>
<dbReference type="Proteomes" id="UP001523392">
    <property type="component" value="Unassembled WGS sequence"/>
</dbReference>
<keyword evidence="3" id="KW-1185">Reference proteome</keyword>
<keyword evidence="1 2" id="KW-0808">Transferase</keyword>
<dbReference type="InterPro" id="IPR050509">
    <property type="entry name" value="CoA-transferase_III"/>
</dbReference>
<dbReference type="InterPro" id="IPR044855">
    <property type="entry name" value="CoA-Trfase_III_dom3_sf"/>
</dbReference>
<proteinExistence type="predicted"/>
<name>A0ABT1D354_9PROT</name>
<dbReference type="SUPFAM" id="SSF89796">
    <property type="entry name" value="CoA-transferase family III (CaiB/BaiF)"/>
    <property type="match status" value="1"/>
</dbReference>